<protein>
    <submittedName>
        <fullName evidence="1 3">Uncharacterized protein</fullName>
    </submittedName>
</protein>
<evidence type="ECO:0000313" key="3">
    <source>
        <dbReference type="RefSeq" id="XP_033569599.1"/>
    </source>
</evidence>
<sequence length="206" mass="22695">MELSRTALVIAFAHANDHNASPTEFVLSKLEPSKTATASSAPSCPPADRMPQCVNCGGENPPGMCIGHPQKSKPPIWSGCTCIPSQNFVGFILSNKISFVDPKGLPRLLSFIDANGTAKCDGKQFDVETEMWTILMYQFCNQTRSIEDHKVAWAASDDKSANGKWTNYKNWFFTFEWTAPSKDYGTLAPTCSQTFLHMLDDKTSKG</sequence>
<name>A0A6A6Y340_9PEZI</name>
<dbReference type="AlphaFoldDB" id="A0A6A6Y340"/>
<accession>A0A6A6Y340</accession>
<reference evidence="1 3" key="1">
    <citation type="journal article" date="2020" name="Stud. Mycol.">
        <title>101 Dothideomycetes genomes: a test case for predicting lifestyles and emergence of pathogens.</title>
        <authorList>
            <person name="Haridas S."/>
            <person name="Albert R."/>
            <person name="Binder M."/>
            <person name="Bloem J."/>
            <person name="Labutti K."/>
            <person name="Salamov A."/>
            <person name="Andreopoulos B."/>
            <person name="Baker S."/>
            <person name="Barry K."/>
            <person name="Bills G."/>
            <person name="Bluhm B."/>
            <person name="Cannon C."/>
            <person name="Castanera R."/>
            <person name="Culley D."/>
            <person name="Daum C."/>
            <person name="Ezra D."/>
            <person name="Gonzalez J."/>
            <person name="Henrissat B."/>
            <person name="Kuo A."/>
            <person name="Liang C."/>
            <person name="Lipzen A."/>
            <person name="Lutzoni F."/>
            <person name="Magnuson J."/>
            <person name="Mondo S."/>
            <person name="Nolan M."/>
            <person name="Ohm R."/>
            <person name="Pangilinan J."/>
            <person name="Park H.-J."/>
            <person name="Ramirez L."/>
            <person name="Alfaro M."/>
            <person name="Sun H."/>
            <person name="Tritt A."/>
            <person name="Yoshinaga Y."/>
            <person name="Zwiers L.-H."/>
            <person name="Turgeon B."/>
            <person name="Goodwin S."/>
            <person name="Spatafora J."/>
            <person name="Crous P."/>
            <person name="Grigoriev I."/>
        </authorList>
    </citation>
    <scope>NUCLEOTIDE SEQUENCE</scope>
    <source>
        <strain evidence="1 3">CBS 304.34</strain>
    </source>
</reference>
<dbReference type="GeneID" id="54467143"/>
<organism evidence="1">
    <name type="scientific">Mytilinidion resinicola</name>
    <dbReference type="NCBI Taxonomy" id="574789"/>
    <lineage>
        <taxon>Eukaryota</taxon>
        <taxon>Fungi</taxon>
        <taxon>Dikarya</taxon>
        <taxon>Ascomycota</taxon>
        <taxon>Pezizomycotina</taxon>
        <taxon>Dothideomycetes</taxon>
        <taxon>Pleosporomycetidae</taxon>
        <taxon>Mytilinidiales</taxon>
        <taxon>Mytilinidiaceae</taxon>
        <taxon>Mytilinidion</taxon>
    </lineage>
</organism>
<reference evidence="3" key="3">
    <citation type="submission" date="2025-04" db="UniProtKB">
        <authorList>
            <consortium name="RefSeq"/>
        </authorList>
    </citation>
    <scope>IDENTIFICATION</scope>
    <source>
        <strain evidence="3">CBS 304.34</strain>
    </source>
</reference>
<dbReference type="EMBL" id="MU003722">
    <property type="protein sequence ID" value="KAF2802635.1"/>
    <property type="molecule type" value="Genomic_DNA"/>
</dbReference>
<evidence type="ECO:0000313" key="2">
    <source>
        <dbReference type="Proteomes" id="UP000504636"/>
    </source>
</evidence>
<dbReference type="RefSeq" id="XP_033569599.1">
    <property type="nucleotide sequence ID" value="XM_033726250.1"/>
</dbReference>
<reference evidence="3" key="2">
    <citation type="submission" date="2020-04" db="EMBL/GenBank/DDBJ databases">
        <authorList>
            <consortium name="NCBI Genome Project"/>
        </authorList>
    </citation>
    <scope>NUCLEOTIDE SEQUENCE</scope>
    <source>
        <strain evidence="3">CBS 304.34</strain>
    </source>
</reference>
<gene>
    <name evidence="1 3" type="ORF">BDZ99DRAFT_527358</name>
</gene>
<keyword evidence="2" id="KW-1185">Reference proteome</keyword>
<evidence type="ECO:0000313" key="1">
    <source>
        <dbReference type="EMBL" id="KAF2802635.1"/>
    </source>
</evidence>
<dbReference type="Proteomes" id="UP000504636">
    <property type="component" value="Unplaced"/>
</dbReference>
<proteinExistence type="predicted"/>